<dbReference type="EMBL" id="DVFW01000029">
    <property type="protein sequence ID" value="HIQ80957.1"/>
    <property type="molecule type" value="Genomic_DNA"/>
</dbReference>
<dbReference type="Pfam" id="PF00580">
    <property type="entry name" value="UvrD-helicase"/>
    <property type="match status" value="1"/>
</dbReference>
<keyword evidence="5 15" id="KW-0378">Hydrolase</keyword>
<evidence type="ECO:0000313" key="18">
    <source>
        <dbReference type="EMBL" id="HIQ80957.1"/>
    </source>
</evidence>
<dbReference type="EC" id="5.6.2.4" evidence="12"/>
<comment type="similarity">
    <text evidence="1">Belongs to the helicase family. UvrD subfamily.</text>
</comment>
<dbReference type="GO" id="GO:0016787">
    <property type="term" value="F:hydrolase activity"/>
    <property type="evidence" value="ECO:0007669"/>
    <property type="project" value="UniProtKB-UniRule"/>
</dbReference>
<dbReference type="CDD" id="cd17932">
    <property type="entry name" value="DEXQc_UvrD"/>
    <property type="match status" value="1"/>
</dbReference>
<dbReference type="PANTHER" id="PTHR11070:SF2">
    <property type="entry name" value="ATP-DEPENDENT DNA HELICASE SRS2"/>
    <property type="match status" value="1"/>
</dbReference>
<evidence type="ECO:0000256" key="10">
    <source>
        <dbReference type="ARBA" id="ARBA00023235"/>
    </source>
</evidence>
<evidence type="ECO:0000256" key="3">
    <source>
        <dbReference type="ARBA" id="ARBA00022741"/>
    </source>
</evidence>
<dbReference type="GO" id="GO:0009314">
    <property type="term" value="P:response to radiation"/>
    <property type="evidence" value="ECO:0007669"/>
    <property type="project" value="UniProtKB-ARBA"/>
</dbReference>
<dbReference type="GO" id="GO:0043138">
    <property type="term" value="F:3'-5' DNA helicase activity"/>
    <property type="evidence" value="ECO:0007669"/>
    <property type="project" value="UniProtKB-EC"/>
</dbReference>
<organism evidence="18 19">
    <name type="scientific">Candidatus Scatavimonas merdigallinarum</name>
    <dbReference type="NCBI Taxonomy" id="2840914"/>
    <lineage>
        <taxon>Bacteria</taxon>
        <taxon>Bacillati</taxon>
        <taxon>Bacillota</taxon>
        <taxon>Clostridia</taxon>
        <taxon>Eubacteriales</taxon>
        <taxon>Oscillospiraceae</taxon>
        <taxon>Oscillospiraceae incertae sedis</taxon>
        <taxon>Candidatus Scatavimonas</taxon>
    </lineage>
</organism>
<evidence type="ECO:0000259" key="17">
    <source>
        <dbReference type="PROSITE" id="PS51217"/>
    </source>
</evidence>
<dbReference type="InterPro" id="IPR014016">
    <property type="entry name" value="UvrD-like_ATP-bd"/>
</dbReference>
<evidence type="ECO:0000313" key="19">
    <source>
        <dbReference type="Proteomes" id="UP000886787"/>
    </source>
</evidence>
<sequence length="765" mass="86465">MNDMQRKAVFTTQGPLLILAGAGSGKTTVLVNRIANLLKYGDAYQSHWVREDFSEEEIQQMKNAAEQGNINEELAKKLSVYPPRPWQILAITFTNKAAGELKDRIAAKIGEGSEAIWAATFHSACSRILRRFGDRIGYSRNFTVYDTQDQQRLIKDCLKTLQYDEKVLPHRSVLAEISRAKDRLATPDQVKEEAGNDNRMASVAKAYALYQERLRASDAMDFDDILCNTIRLFEQAPDVLELYQNQFKYIMVDEYQDTNRVQYRFVKMLAEKWKNICVVGDDDQSIYKFRGATIENILSFETTYDNAAVIRLEQNYRSTQNILNAANGVIRNNKGRKGKTLWTQNAVGDKIELHTAYDEREEAAFIADTILNQVAKGKKYSDFAVLYRMNAQSNAIEHSFSRSGIPYRLIGGHRFYDREEIKDITAYLQVAGNLSDDVRLRRIINKPKRGIGDTTIGHAVEISSVLGESLYDVIRHAEQYEPLKRACSKLQNFCTMLEELAELAGRDDVSLEEVYHAVLERTGYIDWLKKEKQDSDNRIENINELLSNILKYEEDNGDQASLSGFLEEIALFTDIDNYDTGADCVVLMTLHSAKGLEFPVVFIPGMEDGIFPGKQATLLEEELAEERRLAYVGITRAKQRLYLCHARQRMLFGMTQRNRLSRFAMEIPGELLEETGNLHAAASMQTPAWHGRTPAFASQTMNRAAQTAAAPLPALAPGDQVRHKAFGVGMVLGATPMGNDILLEIAFESVGTKRIMANFAKLEKI</sequence>
<dbReference type="InterPro" id="IPR014017">
    <property type="entry name" value="DNA_helicase_UvrD-like_C"/>
</dbReference>
<comment type="caution">
    <text evidence="18">The sequence shown here is derived from an EMBL/GenBank/DDBJ whole genome shotgun (WGS) entry which is preliminary data.</text>
</comment>
<dbReference type="Gene3D" id="3.40.50.300">
    <property type="entry name" value="P-loop containing nucleotide triphosphate hydrolases"/>
    <property type="match status" value="2"/>
</dbReference>
<evidence type="ECO:0000256" key="1">
    <source>
        <dbReference type="ARBA" id="ARBA00009922"/>
    </source>
</evidence>
<name>A0A9D0ZIT4_9FIRM</name>
<dbReference type="Proteomes" id="UP000886787">
    <property type="component" value="Unassembled WGS sequence"/>
</dbReference>
<keyword evidence="4" id="KW-0227">DNA damage</keyword>
<keyword evidence="8" id="KW-0238">DNA-binding</keyword>
<dbReference type="AlphaFoldDB" id="A0A9D0ZIT4"/>
<evidence type="ECO:0000256" key="11">
    <source>
        <dbReference type="ARBA" id="ARBA00034617"/>
    </source>
</evidence>
<evidence type="ECO:0000256" key="15">
    <source>
        <dbReference type="PROSITE-ProRule" id="PRU00560"/>
    </source>
</evidence>
<evidence type="ECO:0000256" key="7">
    <source>
        <dbReference type="ARBA" id="ARBA00022840"/>
    </source>
</evidence>
<evidence type="ECO:0000256" key="8">
    <source>
        <dbReference type="ARBA" id="ARBA00023125"/>
    </source>
</evidence>
<evidence type="ECO:0000259" key="16">
    <source>
        <dbReference type="PROSITE" id="PS51198"/>
    </source>
</evidence>
<dbReference type="SUPFAM" id="SSF52540">
    <property type="entry name" value="P-loop containing nucleoside triphosphate hydrolases"/>
    <property type="match status" value="1"/>
</dbReference>
<dbReference type="Gene3D" id="1.10.10.160">
    <property type="match status" value="1"/>
</dbReference>
<feature type="binding site" evidence="15">
    <location>
        <begin position="20"/>
        <end position="27"/>
    </location>
    <ligand>
        <name>ATP</name>
        <dbReference type="ChEBI" id="CHEBI:30616"/>
    </ligand>
</feature>
<dbReference type="GO" id="GO:0005829">
    <property type="term" value="C:cytosol"/>
    <property type="evidence" value="ECO:0007669"/>
    <property type="project" value="TreeGrafter"/>
</dbReference>
<dbReference type="GO" id="GO:0005524">
    <property type="term" value="F:ATP binding"/>
    <property type="evidence" value="ECO:0007669"/>
    <property type="project" value="UniProtKB-UniRule"/>
</dbReference>
<evidence type="ECO:0000256" key="4">
    <source>
        <dbReference type="ARBA" id="ARBA00022763"/>
    </source>
</evidence>
<keyword evidence="10" id="KW-0413">Isomerase</keyword>
<dbReference type="Pfam" id="PF21196">
    <property type="entry name" value="PcrA_UvrD_tudor"/>
    <property type="match status" value="1"/>
</dbReference>
<evidence type="ECO:0000256" key="6">
    <source>
        <dbReference type="ARBA" id="ARBA00022806"/>
    </source>
</evidence>
<dbReference type="PROSITE" id="PS51217">
    <property type="entry name" value="UVRD_HELICASE_CTER"/>
    <property type="match status" value="1"/>
</dbReference>
<dbReference type="GO" id="GO:0033202">
    <property type="term" value="C:DNA helicase complex"/>
    <property type="evidence" value="ECO:0007669"/>
    <property type="project" value="TreeGrafter"/>
</dbReference>
<protein>
    <recommendedName>
        <fullName evidence="2">ATP-dependent DNA helicase PcrA</fullName>
        <ecNumber evidence="12">5.6.2.4</ecNumber>
    </recommendedName>
    <alternativeName>
        <fullName evidence="13">DNA 3'-5' helicase PcrA</fullName>
    </alternativeName>
</protein>
<dbReference type="Pfam" id="PF13361">
    <property type="entry name" value="UvrD_C"/>
    <property type="match status" value="1"/>
</dbReference>
<dbReference type="FunFam" id="3.40.50.300:FF:001201">
    <property type="entry name" value="ATP-dependent DNA helicase UvrD2"/>
    <property type="match status" value="1"/>
</dbReference>
<dbReference type="InterPro" id="IPR013986">
    <property type="entry name" value="DExx_box_DNA_helicase_dom_sf"/>
</dbReference>
<keyword evidence="6 15" id="KW-0347">Helicase</keyword>
<evidence type="ECO:0000256" key="12">
    <source>
        <dbReference type="ARBA" id="ARBA00034808"/>
    </source>
</evidence>
<evidence type="ECO:0000256" key="14">
    <source>
        <dbReference type="ARBA" id="ARBA00048988"/>
    </source>
</evidence>
<comment type="catalytic activity">
    <reaction evidence="14">
        <text>ATP + H2O = ADP + phosphate + H(+)</text>
        <dbReference type="Rhea" id="RHEA:13065"/>
        <dbReference type="ChEBI" id="CHEBI:15377"/>
        <dbReference type="ChEBI" id="CHEBI:15378"/>
        <dbReference type="ChEBI" id="CHEBI:30616"/>
        <dbReference type="ChEBI" id="CHEBI:43474"/>
        <dbReference type="ChEBI" id="CHEBI:456216"/>
        <dbReference type="EC" id="5.6.2.4"/>
    </reaction>
</comment>
<dbReference type="PANTHER" id="PTHR11070">
    <property type="entry name" value="UVRD / RECB / PCRA DNA HELICASE FAMILY MEMBER"/>
    <property type="match status" value="1"/>
</dbReference>
<accession>A0A9D0ZIT4</accession>
<gene>
    <name evidence="18" type="ORF">IAD32_06700</name>
</gene>
<dbReference type="InterPro" id="IPR027417">
    <property type="entry name" value="P-loop_NTPase"/>
</dbReference>
<dbReference type="InterPro" id="IPR000212">
    <property type="entry name" value="DNA_helicase_UvrD/REP"/>
</dbReference>
<dbReference type="FunFam" id="1.10.10.160:FF:000001">
    <property type="entry name" value="ATP-dependent DNA helicase"/>
    <property type="match status" value="1"/>
</dbReference>
<reference evidence="18" key="2">
    <citation type="journal article" date="2021" name="PeerJ">
        <title>Extensive microbial diversity within the chicken gut microbiome revealed by metagenomics and culture.</title>
        <authorList>
            <person name="Gilroy R."/>
            <person name="Ravi A."/>
            <person name="Getino M."/>
            <person name="Pursley I."/>
            <person name="Horton D.L."/>
            <person name="Alikhan N.F."/>
            <person name="Baker D."/>
            <person name="Gharbi K."/>
            <person name="Hall N."/>
            <person name="Watson M."/>
            <person name="Adriaenssens E.M."/>
            <person name="Foster-Nyarko E."/>
            <person name="Jarju S."/>
            <person name="Secka A."/>
            <person name="Antonio M."/>
            <person name="Oren A."/>
            <person name="Chaudhuri R.R."/>
            <person name="La Ragione R."/>
            <person name="Hildebrand F."/>
            <person name="Pallen M.J."/>
        </authorList>
    </citation>
    <scope>NUCLEOTIDE SEQUENCE</scope>
    <source>
        <strain evidence="18">ChiSjej1B19-3389</strain>
    </source>
</reference>
<dbReference type="PROSITE" id="PS51198">
    <property type="entry name" value="UVRD_HELICASE_ATP_BIND"/>
    <property type="match status" value="1"/>
</dbReference>
<reference evidence="18" key="1">
    <citation type="submission" date="2020-10" db="EMBL/GenBank/DDBJ databases">
        <authorList>
            <person name="Gilroy R."/>
        </authorList>
    </citation>
    <scope>NUCLEOTIDE SEQUENCE</scope>
    <source>
        <strain evidence="18">ChiSjej1B19-3389</strain>
    </source>
</reference>
<evidence type="ECO:0000256" key="5">
    <source>
        <dbReference type="ARBA" id="ARBA00022801"/>
    </source>
</evidence>
<dbReference type="Gene3D" id="1.10.486.10">
    <property type="entry name" value="PCRA, domain 4"/>
    <property type="match status" value="1"/>
</dbReference>
<proteinExistence type="inferred from homology"/>
<feature type="domain" description="UvrD-like helicase ATP-binding" evidence="16">
    <location>
        <begin position="1"/>
        <end position="319"/>
    </location>
</feature>
<dbReference type="FunFam" id="1.10.486.10:FF:000003">
    <property type="entry name" value="ATP-dependent DNA helicase"/>
    <property type="match status" value="1"/>
</dbReference>
<evidence type="ECO:0000256" key="13">
    <source>
        <dbReference type="ARBA" id="ARBA00034900"/>
    </source>
</evidence>
<keyword evidence="9" id="KW-0234">DNA repair</keyword>
<keyword evidence="7 15" id="KW-0067">ATP-binding</keyword>
<evidence type="ECO:0000256" key="9">
    <source>
        <dbReference type="ARBA" id="ARBA00023204"/>
    </source>
</evidence>
<dbReference type="GO" id="GO:0000725">
    <property type="term" value="P:recombinational repair"/>
    <property type="evidence" value="ECO:0007669"/>
    <property type="project" value="TreeGrafter"/>
</dbReference>
<evidence type="ECO:0000256" key="2">
    <source>
        <dbReference type="ARBA" id="ARBA00014807"/>
    </source>
</evidence>
<feature type="domain" description="UvrD-like helicase C-terminal" evidence="17">
    <location>
        <begin position="320"/>
        <end position="595"/>
    </location>
</feature>
<dbReference type="GO" id="GO:0003677">
    <property type="term" value="F:DNA binding"/>
    <property type="evidence" value="ECO:0007669"/>
    <property type="project" value="UniProtKB-KW"/>
</dbReference>
<comment type="catalytic activity">
    <reaction evidence="11">
        <text>Couples ATP hydrolysis with the unwinding of duplex DNA by translocating in the 3'-5' direction.</text>
        <dbReference type="EC" id="5.6.2.4"/>
    </reaction>
</comment>
<keyword evidence="3 15" id="KW-0547">Nucleotide-binding</keyword>